<evidence type="ECO:0000256" key="3">
    <source>
        <dbReference type="PROSITE-ProRule" id="PRU00023"/>
    </source>
</evidence>
<dbReference type="PROSITE" id="PS50297">
    <property type="entry name" value="ANK_REP_REGION"/>
    <property type="match status" value="1"/>
</dbReference>
<sequence length="202" mass="21865">MESVLFLLSIHVDMHSRTQDENSLTPLHLATLSGCEMIVRNLLLADGAAIREVTPQKQTVLHLAALHDQPPLASIFLENGVAYDAPDNDLNNALHVAVKEGHLSIVRVLLTESQINAGAVNMRGQNPIHVLANYPKDNAAAIAEVFLEAMPDYDLNAIDVEGNTALLLAYKRGASQLCKILVRSGVCLGTTNKQGVNIFNLQ</sequence>
<feature type="repeat" description="ANK" evidence="3">
    <location>
        <begin position="161"/>
        <end position="193"/>
    </location>
</feature>
<evidence type="ECO:0000256" key="2">
    <source>
        <dbReference type="ARBA" id="ARBA00023043"/>
    </source>
</evidence>
<evidence type="ECO:0000256" key="1">
    <source>
        <dbReference type="ARBA" id="ARBA00022737"/>
    </source>
</evidence>
<dbReference type="PANTHER" id="PTHR24171">
    <property type="entry name" value="ANKYRIN REPEAT DOMAIN-CONTAINING PROTEIN 39-RELATED"/>
    <property type="match status" value="1"/>
</dbReference>
<keyword evidence="1" id="KW-0677">Repeat</keyword>
<dbReference type="InterPro" id="IPR002110">
    <property type="entry name" value="Ankyrin_rpt"/>
</dbReference>
<feature type="non-terminal residue" evidence="4">
    <location>
        <position position="202"/>
    </location>
</feature>
<evidence type="ECO:0000313" key="5">
    <source>
        <dbReference type="Proteomes" id="UP001497623"/>
    </source>
</evidence>
<gene>
    <name evidence="4" type="ORF">MNOR_LOCUS3928</name>
</gene>
<dbReference type="InterPro" id="IPR036770">
    <property type="entry name" value="Ankyrin_rpt-contain_sf"/>
</dbReference>
<evidence type="ECO:0000313" key="4">
    <source>
        <dbReference type="EMBL" id="CAL4064250.1"/>
    </source>
</evidence>
<dbReference type="Proteomes" id="UP001497623">
    <property type="component" value="Unassembled WGS sequence"/>
</dbReference>
<dbReference type="SUPFAM" id="SSF48403">
    <property type="entry name" value="Ankyrin repeat"/>
    <property type="match status" value="1"/>
</dbReference>
<dbReference type="PROSITE" id="PS50088">
    <property type="entry name" value="ANK_REPEAT"/>
    <property type="match status" value="4"/>
</dbReference>
<proteinExistence type="predicted"/>
<name>A0AAV2PW02_MEGNR</name>
<feature type="repeat" description="ANK" evidence="3">
    <location>
        <begin position="22"/>
        <end position="55"/>
    </location>
</feature>
<protein>
    <submittedName>
        <fullName evidence="4">Uncharacterized protein</fullName>
    </submittedName>
</protein>
<dbReference type="Gene3D" id="1.25.40.20">
    <property type="entry name" value="Ankyrin repeat-containing domain"/>
    <property type="match status" value="1"/>
</dbReference>
<feature type="repeat" description="ANK" evidence="3">
    <location>
        <begin position="56"/>
        <end position="88"/>
    </location>
</feature>
<dbReference type="Pfam" id="PF12796">
    <property type="entry name" value="Ank_2"/>
    <property type="match status" value="1"/>
</dbReference>
<accession>A0AAV2PW02</accession>
<reference evidence="4 5" key="1">
    <citation type="submission" date="2024-05" db="EMBL/GenBank/DDBJ databases">
        <authorList>
            <person name="Wallberg A."/>
        </authorList>
    </citation>
    <scope>NUCLEOTIDE SEQUENCE [LARGE SCALE GENOMIC DNA]</scope>
</reference>
<keyword evidence="2 3" id="KW-0040">ANK repeat</keyword>
<keyword evidence="5" id="KW-1185">Reference proteome</keyword>
<dbReference type="SMART" id="SM00248">
    <property type="entry name" value="ANK"/>
    <property type="match status" value="5"/>
</dbReference>
<organism evidence="4 5">
    <name type="scientific">Meganyctiphanes norvegica</name>
    <name type="common">Northern krill</name>
    <name type="synonym">Thysanopoda norvegica</name>
    <dbReference type="NCBI Taxonomy" id="48144"/>
    <lineage>
        <taxon>Eukaryota</taxon>
        <taxon>Metazoa</taxon>
        <taxon>Ecdysozoa</taxon>
        <taxon>Arthropoda</taxon>
        <taxon>Crustacea</taxon>
        <taxon>Multicrustacea</taxon>
        <taxon>Malacostraca</taxon>
        <taxon>Eumalacostraca</taxon>
        <taxon>Eucarida</taxon>
        <taxon>Euphausiacea</taxon>
        <taxon>Euphausiidae</taxon>
        <taxon>Meganyctiphanes</taxon>
    </lineage>
</organism>
<feature type="repeat" description="ANK" evidence="3">
    <location>
        <begin position="89"/>
        <end position="110"/>
    </location>
</feature>
<dbReference type="EMBL" id="CAXKWB010001396">
    <property type="protein sequence ID" value="CAL4064250.1"/>
    <property type="molecule type" value="Genomic_DNA"/>
</dbReference>
<dbReference type="AlphaFoldDB" id="A0AAV2PW02"/>
<comment type="caution">
    <text evidence="4">The sequence shown here is derived from an EMBL/GenBank/DDBJ whole genome shotgun (WGS) entry which is preliminary data.</text>
</comment>